<name>A0ABN3P3J8_9ACTN</name>
<gene>
    <name evidence="2" type="ORF">GCM10010423_68990</name>
</gene>
<evidence type="ECO:0000256" key="1">
    <source>
        <dbReference type="SAM" id="MobiDB-lite"/>
    </source>
</evidence>
<evidence type="ECO:0000313" key="3">
    <source>
        <dbReference type="Proteomes" id="UP001501095"/>
    </source>
</evidence>
<dbReference type="EMBL" id="BAAATM010000026">
    <property type="protein sequence ID" value="GAA2557526.1"/>
    <property type="molecule type" value="Genomic_DNA"/>
</dbReference>
<accession>A0ABN3P3J8</accession>
<proteinExistence type="predicted"/>
<keyword evidence="3" id="KW-1185">Reference proteome</keyword>
<protein>
    <submittedName>
        <fullName evidence="2">Uncharacterized protein</fullName>
    </submittedName>
</protein>
<organism evidence="2 3">
    <name type="scientific">Streptomyces levis</name>
    <dbReference type="NCBI Taxonomy" id="285566"/>
    <lineage>
        <taxon>Bacteria</taxon>
        <taxon>Bacillati</taxon>
        <taxon>Actinomycetota</taxon>
        <taxon>Actinomycetes</taxon>
        <taxon>Kitasatosporales</taxon>
        <taxon>Streptomycetaceae</taxon>
        <taxon>Streptomyces</taxon>
    </lineage>
</organism>
<reference evidence="2 3" key="1">
    <citation type="journal article" date="2019" name="Int. J. Syst. Evol. Microbiol.">
        <title>The Global Catalogue of Microorganisms (GCM) 10K type strain sequencing project: providing services to taxonomists for standard genome sequencing and annotation.</title>
        <authorList>
            <consortium name="The Broad Institute Genomics Platform"/>
            <consortium name="The Broad Institute Genome Sequencing Center for Infectious Disease"/>
            <person name="Wu L."/>
            <person name="Ma J."/>
        </authorList>
    </citation>
    <scope>NUCLEOTIDE SEQUENCE [LARGE SCALE GENOMIC DNA]</scope>
    <source>
        <strain evidence="2 3">JCM 6924</strain>
    </source>
</reference>
<feature type="region of interest" description="Disordered" evidence="1">
    <location>
        <begin position="1"/>
        <end position="32"/>
    </location>
</feature>
<evidence type="ECO:0000313" key="2">
    <source>
        <dbReference type="EMBL" id="GAA2557526.1"/>
    </source>
</evidence>
<dbReference type="Proteomes" id="UP001501095">
    <property type="component" value="Unassembled WGS sequence"/>
</dbReference>
<comment type="caution">
    <text evidence="2">The sequence shown here is derived from an EMBL/GenBank/DDBJ whole genome shotgun (WGS) entry which is preliminary data.</text>
</comment>
<sequence length="68" mass="7096">MLTVPLSDLAVPRRPGGPDLSGAPGSHLRLEAPAPLPDEGQVLLEADATGVTRWVFLEAAVRRGEDGP</sequence>